<dbReference type="PIRSF" id="PIRSF003113">
    <property type="entry name" value="BolA"/>
    <property type="match status" value="1"/>
</dbReference>
<dbReference type="SUPFAM" id="SSF82657">
    <property type="entry name" value="BolA-like"/>
    <property type="match status" value="1"/>
</dbReference>
<comment type="similarity">
    <text evidence="1 2">Belongs to the BolA/IbaG family.</text>
</comment>
<dbReference type="Gene3D" id="3.30.300.90">
    <property type="entry name" value="BolA-like"/>
    <property type="match status" value="1"/>
</dbReference>
<evidence type="ECO:0000256" key="1">
    <source>
        <dbReference type="ARBA" id="ARBA00005578"/>
    </source>
</evidence>
<dbReference type="InterPro" id="IPR002634">
    <property type="entry name" value="BolA"/>
</dbReference>
<dbReference type="InterPro" id="IPR050961">
    <property type="entry name" value="BolA/IbaG_stress_morph_reg"/>
</dbReference>
<keyword evidence="4" id="KW-1185">Reference proteome</keyword>
<evidence type="ECO:0000313" key="4">
    <source>
        <dbReference type="Proteomes" id="UP000009284"/>
    </source>
</evidence>
<accession>G4QAB8</accession>
<organism evidence="3 4">
    <name type="scientific">Taylorella asinigenitalis (strain MCE3)</name>
    <dbReference type="NCBI Taxonomy" id="1008459"/>
    <lineage>
        <taxon>Bacteria</taxon>
        <taxon>Pseudomonadati</taxon>
        <taxon>Pseudomonadota</taxon>
        <taxon>Betaproteobacteria</taxon>
        <taxon>Burkholderiales</taxon>
        <taxon>Alcaligenaceae</taxon>
        <taxon>Taylorella</taxon>
    </lineage>
</organism>
<dbReference type="Proteomes" id="UP000009284">
    <property type="component" value="Chromosome"/>
</dbReference>
<evidence type="ECO:0000256" key="2">
    <source>
        <dbReference type="RuleBase" id="RU003860"/>
    </source>
</evidence>
<dbReference type="RefSeq" id="WP_014111185.1">
    <property type="nucleotide sequence ID" value="NC_016043.1"/>
</dbReference>
<protein>
    <submittedName>
        <fullName evidence="3">BolA-like protein</fullName>
    </submittedName>
</protein>
<name>G4QAB8_TAYAM</name>
<dbReference type="STRING" id="1008459.TASI_0512"/>
<dbReference type="PANTHER" id="PTHR46229:SF2">
    <property type="entry name" value="BOLA-LIKE PROTEIN 1"/>
    <property type="match status" value="1"/>
</dbReference>
<dbReference type="Pfam" id="PF01722">
    <property type="entry name" value="BolA"/>
    <property type="match status" value="1"/>
</dbReference>
<sequence>MSPNFKQHEELLRERLSKLKPTELKIFNESHLHKGHNAYNNGLSHFRVFIASPVFAGLSRVEQQRVVLDAVKDIIPNPIHALAIKTEVSI</sequence>
<gene>
    <name evidence="3" type="ordered locus">TASI_0512</name>
</gene>
<dbReference type="KEGG" id="tas:TASI_0512"/>
<dbReference type="eggNOG" id="COG0271">
    <property type="taxonomic scope" value="Bacteria"/>
</dbReference>
<dbReference type="HOGENOM" id="CLU_109462_2_1_4"/>
<reference key="1">
    <citation type="submission" date="2011-09" db="EMBL/GenBank/DDBJ databases">
        <title>Genomic characterization of the Taylorella genus.</title>
        <authorList>
            <person name="Hebert L."/>
            <person name="Moumen B."/>
            <person name="Pons N."/>
            <person name="Duquesne F."/>
            <person name="Breuil M.-F."/>
            <person name="Goux D."/>
            <person name="Batto J.-M."/>
            <person name="Renault P."/>
            <person name="Laugier C."/>
            <person name="Petry S."/>
        </authorList>
    </citation>
    <scope>NUCLEOTIDE SEQUENCE</scope>
    <source>
        <strain>MCE3</strain>
    </source>
</reference>
<evidence type="ECO:0000313" key="3">
    <source>
        <dbReference type="EMBL" id="AEP36287.1"/>
    </source>
</evidence>
<dbReference type="OrthoDB" id="5296536at2"/>
<dbReference type="PANTHER" id="PTHR46229">
    <property type="entry name" value="BOLA TRANSCRIPTION REGULATOR"/>
    <property type="match status" value="1"/>
</dbReference>
<reference evidence="3 4" key="2">
    <citation type="journal article" date="2012" name="PLoS ONE">
        <title>Genomic characterization of the taylorella genus.</title>
        <authorList>
            <person name="Hebert L."/>
            <person name="Moumen B."/>
            <person name="Pons N."/>
            <person name="Duquesne F."/>
            <person name="Breuil M.F."/>
            <person name="Goux D."/>
            <person name="Batto J.M."/>
            <person name="Laugier C."/>
            <person name="Renault P."/>
            <person name="Petry S."/>
        </authorList>
    </citation>
    <scope>NUCLEOTIDE SEQUENCE [LARGE SCALE GENOMIC DNA]</scope>
    <source>
        <strain evidence="3 4">MCE3</strain>
    </source>
</reference>
<proteinExistence type="inferred from homology"/>
<dbReference type="AlphaFoldDB" id="G4QAB8"/>
<dbReference type="EMBL" id="CP003059">
    <property type="protein sequence ID" value="AEP36287.1"/>
    <property type="molecule type" value="Genomic_DNA"/>
</dbReference>
<dbReference type="InterPro" id="IPR036065">
    <property type="entry name" value="BolA-like_sf"/>
</dbReference>